<dbReference type="AlphaFoldDB" id="A0A165HJG8"/>
<evidence type="ECO:0000313" key="1">
    <source>
        <dbReference type="EMBL" id="KZE40199.1"/>
    </source>
</evidence>
<dbReference type="PANTHER" id="PTHR40053">
    <property type="entry name" value="SPORULATION-CONTROL PROTEIN SPO0M"/>
    <property type="match status" value="1"/>
</dbReference>
<reference evidence="1 2" key="1">
    <citation type="submission" date="2016-01" db="EMBL/GenBank/DDBJ databases">
        <title>Whole genome sequencing of Bhargavaea cecembensis T14.</title>
        <authorList>
            <person name="Hong K.W."/>
        </authorList>
    </citation>
    <scope>NUCLEOTIDE SEQUENCE [LARGE SCALE GENOMIC DNA]</scope>
    <source>
        <strain evidence="1 2">T14</strain>
    </source>
</reference>
<organism evidence="1 2">
    <name type="scientific">Bhargavaea cecembensis</name>
    <dbReference type="NCBI Taxonomy" id="394098"/>
    <lineage>
        <taxon>Bacteria</taxon>
        <taxon>Bacillati</taxon>
        <taxon>Bacillota</taxon>
        <taxon>Bacilli</taxon>
        <taxon>Bacillales</taxon>
        <taxon>Caryophanaceae</taxon>
        <taxon>Bhargavaea</taxon>
    </lineage>
</organism>
<dbReference type="PANTHER" id="PTHR40053:SF1">
    <property type="entry name" value="SPORULATION-CONTROL PROTEIN SPO0M"/>
    <property type="match status" value="1"/>
</dbReference>
<gene>
    <name evidence="1" type="ORF">AV656_02715</name>
</gene>
<name>A0A165HJG8_9BACL</name>
<sequence length="134" mass="15217">MLKSFLSKIGIGGLEVDTVVDNQMLEEGEILNGTVYIDGGEADQIIDHITLEVLVRIHREDAMSDFEDVDRTITKHSIELIGDSKSKETRMIPFEIVPDDRWLINKDNEKLLLKTTVHIDNGVDAYDEDEIQYA</sequence>
<evidence type="ECO:0000313" key="2">
    <source>
        <dbReference type="Proteomes" id="UP000076490"/>
    </source>
</evidence>
<dbReference type="EMBL" id="LQNT01000001">
    <property type="protein sequence ID" value="KZE40199.1"/>
    <property type="molecule type" value="Genomic_DNA"/>
</dbReference>
<accession>A0A165HJG8</accession>
<dbReference type="RefSeq" id="WP_063178557.1">
    <property type="nucleotide sequence ID" value="NZ_LQNT01000001.1"/>
</dbReference>
<comment type="caution">
    <text evidence="1">The sequence shown here is derived from an EMBL/GenBank/DDBJ whole genome shotgun (WGS) entry which is preliminary data.</text>
</comment>
<dbReference type="InterPro" id="IPR009776">
    <property type="entry name" value="Spore_0_M"/>
</dbReference>
<protein>
    <submittedName>
        <fullName evidence="1">Stage 0 sporulation protein M</fullName>
    </submittedName>
</protein>
<dbReference type="Pfam" id="PF07070">
    <property type="entry name" value="Spo0M"/>
    <property type="match status" value="1"/>
</dbReference>
<proteinExistence type="predicted"/>
<dbReference type="Proteomes" id="UP000076490">
    <property type="component" value="Unassembled WGS sequence"/>
</dbReference>
<dbReference type="OrthoDB" id="2402463at2"/>